<accession>X1DRX3</accession>
<feature type="non-terminal residue" evidence="1">
    <location>
        <position position="1"/>
    </location>
</feature>
<sequence>IVEGGLRELEEESQGVFGHLAPSNISDSITFH</sequence>
<feature type="non-terminal residue" evidence="1">
    <location>
        <position position="32"/>
    </location>
</feature>
<gene>
    <name evidence="1" type="ORF">S01H4_67423</name>
</gene>
<name>X1DRX3_9ZZZZ</name>
<dbReference type="AlphaFoldDB" id="X1DRX3"/>
<reference evidence="1" key="1">
    <citation type="journal article" date="2014" name="Front. Microbiol.">
        <title>High frequency of phylogenetically diverse reductive dehalogenase-homologous genes in deep subseafloor sedimentary metagenomes.</title>
        <authorList>
            <person name="Kawai M."/>
            <person name="Futagami T."/>
            <person name="Toyoda A."/>
            <person name="Takaki Y."/>
            <person name="Nishi S."/>
            <person name="Hori S."/>
            <person name="Arai W."/>
            <person name="Tsubouchi T."/>
            <person name="Morono Y."/>
            <person name="Uchiyama I."/>
            <person name="Ito T."/>
            <person name="Fujiyama A."/>
            <person name="Inagaki F."/>
            <person name="Takami H."/>
        </authorList>
    </citation>
    <scope>NUCLEOTIDE SEQUENCE</scope>
    <source>
        <strain evidence="1">Expedition CK06-06</strain>
    </source>
</reference>
<dbReference type="EMBL" id="BART01042410">
    <property type="protein sequence ID" value="GAH22922.1"/>
    <property type="molecule type" value="Genomic_DNA"/>
</dbReference>
<organism evidence="1">
    <name type="scientific">marine sediment metagenome</name>
    <dbReference type="NCBI Taxonomy" id="412755"/>
    <lineage>
        <taxon>unclassified sequences</taxon>
        <taxon>metagenomes</taxon>
        <taxon>ecological metagenomes</taxon>
    </lineage>
</organism>
<evidence type="ECO:0000313" key="1">
    <source>
        <dbReference type="EMBL" id="GAH22922.1"/>
    </source>
</evidence>
<proteinExistence type="predicted"/>
<protein>
    <submittedName>
        <fullName evidence="1">Uncharacterized protein</fullName>
    </submittedName>
</protein>
<comment type="caution">
    <text evidence="1">The sequence shown here is derived from an EMBL/GenBank/DDBJ whole genome shotgun (WGS) entry which is preliminary data.</text>
</comment>